<keyword evidence="1" id="KW-0812">Transmembrane</keyword>
<sequence>MDHAAFILGSWIGTGIAVIAYAAWVLRRGRALSKHASTEEKPWT</sequence>
<gene>
    <name evidence="2" type="ORF">UFOPK4057_00503</name>
</gene>
<evidence type="ECO:0000313" key="2">
    <source>
        <dbReference type="EMBL" id="CAB5004289.1"/>
    </source>
</evidence>
<dbReference type="EMBL" id="CAFBPC010000093">
    <property type="protein sequence ID" value="CAB5004289.1"/>
    <property type="molecule type" value="Genomic_DNA"/>
</dbReference>
<protein>
    <submittedName>
        <fullName evidence="2">Unannotated protein</fullName>
    </submittedName>
</protein>
<organism evidence="2">
    <name type="scientific">freshwater metagenome</name>
    <dbReference type="NCBI Taxonomy" id="449393"/>
    <lineage>
        <taxon>unclassified sequences</taxon>
        <taxon>metagenomes</taxon>
        <taxon>ecological metagenomes</taxon>
    </lineage>
</organism>
<feature type="transmembrane region" description="Helical" evidence="1">
    <location>
        <begin position="6"/>
        <end position="26"/>
    </location>
</feature>
<accession>A0A6J7PLK5</accession>
<keyword evidence="1" id="KW-0472">Membrane</keyword>
<proteinExistence type="predicted"/>
<keyword evidence="1" id="KW-1133">Transmembrane helix</keyword>
<reference evidence="2" key="1">
    <citation type="submission" date="2020-05" db="EMBL/GenBank/DDBJ databases">
        <authorList>
            <person name="Chiriac C."/>
            <person name="Salcher M."/>
            <person name="Ghai R."/>
            <person name="Kavagutti S V."/>
        </authorList>
    </citation>
    <scope>NUCLEOTIDE SEQUENCE</scope>
</reference>
<evidence type="ECO:0000256" key="1">
    <source>
        <dbReference type="SAM" id="Phobius"/>
    </source>
</evidence>
<dbReference type="AlphaFoldDB" id="A0A6J7PLK5"/>
<name>A0A6J7PLK5_9ZZZZ</name>